<reference evidence="1 2" key="1">
    <citation type="submission" date="2023-05" db="EMBL/GenBank/DDBJ databases">
        <title>B98-5 Cell Line De Novo Hybrid Assembly: An Optical Mapping Approach.</title>
        <authorList>
            <person name="Kananen K."/>
            <person name="Auerbach J.A."/>
            <person name="Kautto E."/>
            <person name="Blachly J.S."/>
        </authorList>
    </citation>
    <scope>NUCLEOTIDE SEQUENCE [LARGE SCALE GENOMIC DNA]</scope>
    <source>
        <strain evidence="1">B95-8</strain>
        <tissue evidence="1">Cell line</tissue>
    </source>
</reference>
<sequence>MGHFAESPGLQLGYAESGAQSIDSAKTHFSNHFSSSRPPLPASLSQVHCEVTKSVQSTASCGRVLGKASLPETELAEAMGMGADEGQEARRVLIPCKARSLSPVSSVVLYWPTVSPLHLEEDVGPTGLTWGIVCTMGGKESREVRSGTEA</sequence>
<dbReference type="Proteomes" id="UP001266305">
    <property type="component" value="Unassembled WGS sequence"/>
</dbReference>
<accession>A0ABQ9UWF7</accession>
<keyword evidence="2" id="KW-1185">Reference proteome</keyword>
<evidence type="ECO:0000313" key="2">
    <source>
        <dbReference type="Proteomes" id="UP001266305"/>
    </source>
</evidence>
<dbReference type="EMBL" id="JASSZA010000009">
    <property type="protein sequence ID" value="KAK2101417.1"/>
    <property type="molecule type" value="Genomic_DNA"/>
</dbReference>
<evidence type="ECO:0000313" key="1">
    <source>
        <dbReference type="EMBL" id="KAK2101417.1"/>
    </source>
</evidence>
<comment type="caution">
    <text evidence="1">The sequence shown here is derived from an EMBL/GenBank/DDBJ whole genome shotgun (WGS) entry which is preliminary data.</text>
</comment>
<proteinExistence type="predicted"/>
<protein>
    <submittedName>
        <fullName evidence="1">Uncharacterized protein</fullName>
    </submittedName>
</protein>
<organism evidence="1 2">
    <name type="scientific">Saguinus oedipus</name>
    <name type="common">Cotton-top tamarin</name>
    <name type="synonym">Oedipomidas oedipus</name>
    <dbReference type="NCBI Taxonomy" id="9490"/>
    <lineage>
        <taxon>Eukaryota</taxon>
        <taxon>Metazoa</taxon>
        <taxon>Chordata</taxon>
        <taxon>Craniata</taxon>
        <taxon>Vertebrata</taxon>
        <taxon>Euteleostomi</taxon>
        <taxon>Mammalia</taxon>
        <taxon>Eutheria</taxon>
        <taxon>Euarchontoglires</taxon>
        <taxon>Primates</taxon>
        <taxon>Haplorrhini</taxon>
        <taxon>Platyrrhini</taxon>
        <taxon>Cebidae</taxon>
        <taxon>Callitrichinae</taxon>
        <taxon>Saguinus</taxon>
    </lineage>
</organism>
<gene>
    <name evidence="1" type="ORF">P7K49_019083</name>
</gene>
<name>A0ABQ9UWF7_SAGOE</name>